<sequence>MEVITRACLSRDKLWRMDFNTGYQQGQWRNDVFSERGAVVNCSGDICDGLWINGYPAEMKQKAECGSGRSHNSKTLQGHCVLVVHEVTMPPFLDQTPTSAFRLSYLSRENRNQEQRFFHSHQSFLNSVLSRGFWRP</sequence>
<evidence type="ECO:0000313" key="2">
    <source>
        <dbReference type="Proteomes" id="UP000190648"/>
    </source>
</evidence>
<reference evidence="1 2" key="1">
    <citation type="submission" date="2016-02" db="EMBL/GenBank/DDBJ databases">
        <title>Band-tailed pigeon sequencing and assembly.</title>
        <authorList>
            <person name="Soares A.E."/>
            <person name="Novak B.J."/>
            <person name="Rice E.S."/>
            <person name="O'Connell B."/>
            <person name="Chang D."/>
            <person name="Weber S."/>
            <person name="Shapiro B."/>
        </authorList>
    </citation>
    <scope>NUCLEOTIDE SEQUENCE [LARGE SCALE GENOMIC DNA]</scope>
    <source>
        <strain evidence="1">BTP2013</strain>
        <tissue evidence="1">Blood</tissue>
    </source>
</reference>
<dbReference type="Proteomes" id="UP000190648">
    <property type="component" value="Unassembled WGS sequence"/>
</dbReference>
<dbReference type="OrthoDB" id="423343at2759"/>
<dbReference type="EMBL" id="LSYS01002427">
    <property type="protein sequence ID" value="OPJ86037.1"/>
    <property type="molecule type" value="Genomic_DNA"/>
</dbReference>
<comment type="caution">
    <text evidence="1">The sequence shown here is derived from an EMBL/GenBank/DDBJ whole genome shotgun (WGS) entry which is preliminary data.</text>
</comment>
<accession>A0A1V4KQJ0</accession>
<evidence type="ECO:0000313" key="1">
    <source>
        <dbReference type="EMBL" id="OPJ86037.1"/>
    </source>
</evidence>
<name>A0A1V4KQJ0_PATFA</name>
<keyword evidence="2" id="KW-1185">Reference proteome</keyword>
<proteinExistence type="predicted"/>
<protein>
    <submittedName>
        <fullName evidence="1">Uncharacterized protein</fullName>
    </submittedName>
</protein>
<organism evidence="1 2">
    <name type="scientific">Patagioenas fasciata monilis</name>
    <dbReference type="NCBI Taxonomy" id="372326"/>
    <lineage>
        <taxon>Eukaryota</taxon>
        <taxon>Metazoa</taxon>
        <taxon>Chordata</taxon>
        <taxon>Craniata</taxon>
        <taxon>Vertebrata</taxon>
        <taxon>Euteleostomi</taxon>
        <taxon>Archelosauria</taxon>
        <taxon>Archosauria</taxon>
        <taxon>Dinosauria</taxon>
        <taxon>Saurischia</taxon>
        <taxon>Theropoda</taxon>
        <taxon>Coelurosauria</taxon>
        <taxon>Aves</taxon>
        <taxon>Neognathae</taxon>
        <taxon>Neoaves</taxon>
        <taxon>Columbimorphae</taxon>
        <taxon>Columbiformes</taxon>
        <taxon>Columbidae</taxon>
        <taxon>Patagioenas</taxon>
    </lineage>
</organism>
<dbReference type="AlphaFoldDB" id="A0A1V4KQJ0"/>
<gene>
    <name evidence="1" type="ORF">AV530_011236</name>
</gene>